<name>A0A3P7PN68_CYLGO</name>
<evidence type="ECO:0000313" key="5">
    <source>
        <dbReference type="EMBL" id="VDN21362.1"/>
    </source>
</evidence>
<dbReference type="InterPro" id="IPR035984">
    <property type="entry name" value="Acyl-CoA-binding_sf"/>
</dbReference>
<dbReference type="SUPFAM" id="SSF47027">
    <property type="entry name" value="Acyl-CoA binding protein"/>
    <property type="match status" value="1"/>
</dbReference>
<dbReference type="PANTHER" id="PTHR23310:SF62">
    <property type="entry name" value="ACYL-COA BINDING PROTEIN 1, ISOFORM A"/>
    <property type="match status" value="1"/>
</dbReference>
<accession>A0A3P7PN68</accession>
<evidence type="ECO:0000256" key="2">
    <source>
        <dbReference type="ARBA" id="ARBA00023121"/>
    </source>
</evidence>
<evidence type="ECO:0000256" key="3">
    <source>
        <dbReference type="SAM" id="MobiDB-lite"/>
    </source>
</evidence>
<dbReference type="EMBL" id="UYRV01105587">
    <property type="protein sequence ID" value="VDN21362.1"/>
    <property type="molecule type" value="Genomic_DNA"/>
</dbReference>
<dbReference type="PROSITE" id="PS51228">
    <property type="entry name" value="ACB_2"/>
    <property type="match status" value="1"/>
</dbReference>
<keyword evidence="2" id="KW-0446">Lipid-binding</keyword>
<comment type="similarity">
    <text evidence="1">Belongs to the ACBP family.</text>
</comment>
<dbReference type="AlphaFoldDB" id="A0A3P7PN68"/>
<evidence type="ECO:0000256" key="1">
    <source>
        <dbReference type="ARBA" id="ARBA00005567"/>
    </source>
</evidence>
<dbReference type="Gene3D" id="1.20.80.10">
    <property type="match status" value="1"/>
</dbReference>
<feature type="domain" description="ACB" evidence="4">
    <location>
        <begin position="18"/>
        <end position="103"/>
    </location>
</feature>
<dbReference type="Pfam" id="PF00887">
    <property type="entry name" value="ACBP"/>
    <property type="match status" value="1"/>
</dbReference>
<keyword evidence="6" id="KW-1185">Reference proteome</keyword>
<evidence type="ECO:0000259" key="4">
    <source>
        <dbReference type="PROSITE" id="PS51228"/>
    </source>
</evidence>
<dbReference type="GO" id="GO:0006631">
    <property type="term" value="P:fatty acid metabolic process"/>
    <property type="evidence" value="ECO:0007669"/>
    <property type="project" value="TreeGrafter"/>
</dbReference>
<protein>
    <recommendedName>
        <fullName evidence="4">ACB domain-containing protein</fullName>
    </recommendedName>
</protein>
<reference evidence="5 6" key="1">
    <citation type="submission" date="2018-11" db="EMBL/GenBank/DDBJ databases">
        <authorList>
            <consortium name="Pathogen Informatics"/>
        </authorList>
    </citation>
    <scope>NUCLEOTIDE SEQUENCE [LARGE SCALE GENOMIC DNA]</scope>
</reference>
<dbReference type="PRINTS" id="PR00689">
    <property type="entry name" value="ACOABINDINGP"/>
</dbReference>
<dbReference type="GO" id="GO:0000062">
    <property type="term" value="F:fatty-acyl-CoA binding"/>
    <property type="evidence" value="ECO:0007669"/>
    <property type="project" value="InterPro"/>
</dbReference>
<sequence length="124" mass="13890">MPVISCFDYFAYRTFASNKELFEKAQTKLKNLTEDPDVDVKLEIYALYKQATIGDVQGDRPGMMDFAGRAKYDAWAKMKGLEQDEALLKYAKLIDTLSDAEEQEKTSSLGGSEDMGLGRVDGLE</sequence>
<dbReference type="InterPro" id="IPR014352">
    <property type="entry name" value="FERM/acyl-CoA-bd_prot_sf"/>
</dbReference>
<gene>
    <name evidence="5" type="ORF">CGOC_LOCUS9019</name>
</gene>
<dbReference type="InterPro" id="IPR000582">
    <property type="entry name" value="Acyl-CoA-binding_protein"/>
</dbReference>
<dbReference type="OrthoDB" id="346910at2759"/>
<feature type="region of interest" description="Disordered" evidence="3">
    <location>
        <begin position="102"/>
        <end position="124"/>
    </location>
</feature>
<organism evidence="5 6">
    <name type="scientific">Cylicostephanus goldi</name>
    <name type="common">Nematode worm</name>
    <dbReference type="NCBI Taxonomy" id="71465"/>
    <lineage>
        <taxon>Eukaryota</taxon>
        <taxon>Metazoa</taxon>
        <taxon>Ecdysozoa</taxon>
        <taxon>Nematoda</taxon>
        <taxon>Chromadorea</taxon>
        <taxon>Rhabditida</taxon>
        <taxon>Rhabditina</taxon>
        <taxon>Rhabditomorpha</taxon>
        <taxon>Strongyloidea</taxon>
        <taxon>Strongylidae</taxon>
        <taxon>Cylicostephanus</taxon>
    </lineage>
</organism>
<dbReference type="Proteomes" id="UP000271889">
    <property type="component" value="Unassembled WGS sequence"/>
</dbReference>
<dbReference type="PANTHER" id="PTHR23310">
    <property type="entry name" value="ACYL-COA-BINDING PROTEIN, ACBP"/>
    <property type="match status" value="1"/>
</dbReference>
<proteinExistence type="inferred from homology"/>
<feature type="non-terminal residue" evidence="5">
    <location>
        <position position="124"/>
    </location>
</feature>
<evidence type="ECO:0000313" key="6">
    <source>
        <dbReference type="Proteomes" id="UP000271889"/>
    </source>
</evidence>